<evidence type="ECO:0000313" key="2">
    <source>
        <dbReference type="EMBL" id="CDG23289.1"/>
    </source>
</evidence>
<dbReference type="STRING" id="1354304.XPG1_3662"/>
<feature type="region of interest" description="Disordered" evidence="1">
    <location>
        <begin position="19"/>
        <end position="42"/>
    </location>
</feature>
<name>A0A068R8I7_9GAMM</name>
<keyword evidence="3" id="KW-1185">Reference proteome</keyword>
<organism evidence="2 3">
    <name type="scientific">Xenorhabdus poinarii G6</name>
    <dbReference type="NCBI Taxonomy" id="1354304"/>
    <lineage>
        <taxon>Bacteria</taxon>
        <taxon>Pseudomonadati</taxon>
        <taxon>Pseudomonadota</taxon>
        <taxon>Gammaproteobacteria</taxon>
        <taxon>Enterobacterales</taxon>
        <taxon>Morganellaceae</taxon>
        <taxon>Xenorhabdus</taxon>
    </lineage>
</organism>
<evidence type="ECO:0000313" key="3">
    <source>
        <dbReference type="Proteomes" id="UP000032735"/>
    </source>
</evidence>
<protein>
    <submittedName>
        <fullName evidence="2">Uncharacterized protein</fullName>
    </submittedName>
</protein>
<proteinExistence type="predicted"/>
<accession>A0A068R8I7</accession>
<sequence>MGRVFKALFLSYNHHFYGENLSGNSGSKMPILQPNKSGEKAW</sequence>
<dbReference type="HOGENOM" id="CLU_3260040_0_0_6"/>
<reference evidence="2 3" key="1">
    <citation type="submission" date="2013-07" db="EMBL/GenBank/DDBJ databases">
        <authorList>
            <person name="Genoscope - CEA"/>
        </authorList>
    </citation>
    <scope>NUCLEOTIDE SEQUENCE [LARGE SCALE GENOMIC DNA]</scope>
    <source>
        <strain evidence="2 3">G6</strain>
    </source>
</reference>
<dbReference type="KEGG" id="xpo:XPG1_3662"/>
<dbReference type="AlphaFoldDB" id="A0A068R8I7"/>
<dbReference type="Proteomes" id="UP000032735">
    <property type="component" value="Chromosome"/>
</dbReference>
<gene>
    <name evidence="2" type="ORF">XPG1_3662</name>
</gene>
<evidence type="ECO:0000256" key="1">
    <source>
        <dbReference type="SAM" id="MobiDB-lite"/>
    </source>
</evidence>
<dbReference type="EMBL" id="FO704551">
    <property type="protein sequence ID" value="CDG23289.1"/>
    <property type="molecule type" value="Genomic_DNA"/>
</dbReference>